<dbReference type="Proteomes" id="UP001142055">
    <property type="component" value="Chromosome 3"/>
</dbReference>
<evidence type="ECO:0000259" key="6">
    <source>
        <dbReference type="PROSITE" id="PS50011"/>
    </source>
</evidence>
<dbReference type="PROSITE" id="PS00108">
    <property type="entry name" value="PROTEIN_KINASE_ST"/>
    <property type="match status" value="1"/>
</dbReference>
<dbReference type="Pfam" id="PF00069">
    <property type="entry name" value="Pkinase"/>
    <property type="match status" value="1"/>
</dbReference>
<keyword evidence="4" id="KW-0418">Kinase</keyword>
<organism evidence="7 8">
    <name type="scientific">Blomia tropicalis</name>
    <name type="common">Mite</name>
    <dbReference type="NCBI Taxonomy" id="40697"/>
    <lineage>
        <taxon>Eukaryota</taxon>
        <taxon>Metazoa</taxon>
        <taxon>Ecdysozoa</taxon>
        <taxon>Arthropoda</taxon>
        <taxon>Chelicerata</taxon>
        <taxon>Arachnida</taxon>
        <taxon>Acari</taxon>
        <taxon>Acariformes</taxon>
        <taxon>Sarcoptiformes</taxon>
        <taxon>Astigmata</taxon>
        <taxon>Glycyphagoidea</taxon>
        <taxon>Echimyopodidae</taxon>
        <taxon>Blomia</taxon>
    </lineage>
</organism>
<evidence type="ECO:0000256" key="4">
    <source>
        <dbReference type="ARBA" id="ARBA00022777"/>
    </source>
</evidence>
<dbReference type="AlphaFoldDB" id="A0A9Q0M1N9"/>
<dbReference type="GO" id="GO:0005524">
    <property type="term" value="F:ATP binding"/>
    <property type="evidence" value="ECO:0007669"/>
    <property type="project" value="UniProtKB-KW"/>
</dbReference>
<dbReference type="PANTHER" id="PTHR24345:SF0">
    <property type="entry name" value="CELL CYCLE SERINE_THREONINE-PROTEIN KINASE CDC5_MSD2"/>
    <property type="match status" value="1"/>
</dbReference>
<protein>
    <recommendedName>
        <fullName evidence="6">Protein kinase domain-containing protein</fullName>
    </recommendedName>
</protein>
<reference evidence="7" key="1">
    <citation type="submission" date="2022-12" db="EMBL/GenBank/DDBJ databases">
        <title>Genome assemblies of Blomia tropicalis.</title>
        <authorList>
            <person name="Cui Y."/>
        </authorList>
    </citation>
    <scope>NUCLEOTIDE SEQUENCE</scope>
    <source>
        <tissue evidence="7">Adult mites</tissue>
    </source>
</reference>
<evidence type="ECO:0000313" key="7">
    <source>
        <dbReference type="EMBL" id="KAJ6217456.1"/>
    </source>
</evidence>
<dbReference type="GO" id="GO:0004674">
    <property type="term" value="F:protein serine/threonine kinase activity"/>
    <property type="evidence" value="ECO:0007669"/>
    <property type="project" value="UniProtKB-KW"/>
</dbReference>
<evidence type="ECO:0000256" key="1">
    <source>
        <dbReference type="ARBA" id="ARBA00022527"/>
    </source>
</evidence>
<evidence type="ECO:0000256" key="5">
    <source>
        <dbReference type="ARBA" id="ARBA00022840"/>
    </source>
</evidence>
<dbReference type="GO" id="GO:0005634">
    <property type="term" value="C:nucleus"/>
    <property type="evidence" value="ECO:0007669"/>
    <property type="project" value="TreeGrafter"/>
</dbReference>
<dbReference type="PROSITE" id="PS50011">
    <property type="entry name" value="PROTEIN_KINASE_DOM"/>
    <property type="match status" value="1"/>
</dbReference>
<name>A0A9Q0M1N9_BLOTA</name>
<accession>A0A9Q0M1N9</accession>
<dbReference type="InterPro" id="IPR011009">
    <property type="entry name" value="Kinase-like_dom_sf"/>
</dbReference>
<dbReference type="SMART" id="SM00220">
    <property type="entry name" value="S_TKc"/>
    <property type="match status" value="1"/>
</dbReference>
<comment type="caution">
    <text evidence="7">The sequence shown here is derived from an EMBL/GenBank/DDBJ whole genome shotgun (WGS) entry which is preliminary data.</text>
</comment>
<proteinExistence type="predicted"/>
<dbReference type="InterPro" id="IPR008271">
    <property type="entry name" value="Ser/Thr_kinase_AS"/>
</dbReference>
<dbReference type="Gene3D" id="1.10.510.10">
    <property type="entry name" value="Transferase(Phosphotransferase) domain 1"/>
    <property type="match status" value="1"/>
</dbReference>
<evidence type="ECO:0000256" key="3">
    <source>
        <dbReference type="ARBA" id="ARBA00022741"/>
    </source>
</evidence>
<evidence type="ECO:0000313" key="8">
    <source>
        <dbReference type="Proteomes" id="UP001142055"/>
    </source>
</evidence>
<dbReference type="InterPro" id="IPR000719">
    <property type="entry name" value="Prot_kinase_dom"/>
</dbReference>
<keyword evidence="2" id="KW-0808">Transferase</keyword>
<dbReference type="PANTHER" id="PTHR24345">
    <property type="entry name" value="SERINE/THREONINE-PROTEIN KINASE PLK"/>
    <property type="match status" value="1"/>
</dbReference>
<feature type="domain" description="Protein kinase" evidence="6">
    <location>
        <begin position="9"/>
        <end position="268"/>
    </location>
</feature>
<dbReference type="PIRSF" id="PIRSF000654">
    <property type="entry name" value="Integrin-linked_kinase"/>
    <property type="match status" value="1"/>
</dbReference>
<keyword evidence="8" id="KW-1185">Reference proteome</keyword>
<sequence>MDVFLKRGYTSFHKLDAGGQANVYHTTKDGQDYAIKVVHVEDPKNPKLDDDLKRELQIVRNLRHPNCIHVEELFRTRNKIYIVMHFMPNGNIGNVVRKKGPLCEWNVKLWFCPIGRAMKYLHEHKIAHRDLKLDNVLLDKNMNPILTDFGFSRFVQFDPSGNVVLSDTYCGTTSYNPPEILKEIAYDPFPGDVWCLGIMLFIMLNQIYPFDRHDKVKMYNDQMHRNYKLQDSVEAKTSSEGKSLITILLEPEATKRPTIQEVCKHEWFPIILDEYSFMNKIQ</sequence>
<gene>
    <name evidence="7" type="ORF">RDWZM_008613</name>
</gene>
<dbReference type="SUPFAM" id="SSF56112">
    <property type="entry name" value="Protein kinase-like (PK-like)"/>
    <property type="match status" value="1"/>
</dbReference>
<keyword evidence="5" id="KW-0067">ATP-binding</keyword>
<evidence type="ECO:0000256" key="2">
    <source>
        <dbReference type="ARBA" id="ARBA00022679"/>
    </source>
</evidence>
<dbReference type="EMBL" id="JAPWDV010000003">
    <property type="protein sequence ID" value="KAJ6217456.1"/>
    <property type="molecule type" value="Genomic_DNA"/>
</dbReference>
<dbReference type="OrthoDB" id="6492282at2759"/>
<keyword evidence="3" id="KW-0547">Nucleotide-binding</keyword>
<keyword evidence="1" id="KW-0723">Serine/threonine-protein kinase</keyword>
<dbReference type="OMA" id="FIMINKI"/>